<dbReference type="RefSeq" id="WP_146537041.1">
    <property type="nucleotide sequence ID" value="NZ_SJPX01000006.1"/>
</dbReference>
<evidence type="ECO:0000256" key="2">
    <source>
        <dbReference type="PROSITE-ProRule" id="PRU00169"/>
    </source>
</evidence>
<feature type="domain" description="Response regulatory" evidence="3">
    <location>
        <begin position="1"/>
        <end position="94"/>
    </location>
</feature>
<dbReference type="Pfam" id="PF00072">
    <property type="entry name" value="Response_reg"/>
    <property type="match status" value="1"/>
</dbReference>
<protein>
    <submittedName>
        <fullName evidence="4">Chemotaxis protein CheY</fullName>
    </submittedName>
</protein>
<feature type="modified residue" description="4-aspartylphosphate" evidence="2">
    <location>
        <position position="25"/>
    </location>
</feature>
<dbReference type="PANTHER" id="PTHR44591">
    <property type="entry name" value="STRESS RESPONSE REGULATOR PROTEIN 1"/>
    <property type="match status" value="1"/>
</dbReference>
<dbReference type="InterPro" id="IPR011006">
    <property type="entry name" value="CheY-like_superfamily"/>
</dbReference>
<sequence>MEFGFDGASALVHIRDFHPDALVTDLEMSGMDGLSLISALRSSDNPIQRDIPIIVCSSKVDNQTIAELRKLGADAIVPKPVNVKLLAETALRLFKAV</sequence>
<evidence type="ECO:0000313" key="5">
    <source>
        <dbReference type="Proteomes" id="UP000317977"/>
    </source>
</evidence>
<organism evidence="4 5">
    <name type="scientific">Rubripirellula reticaptiva</name>
    <dbReference type="NCBI Taxonomy" id="2528013"/>
    <lineage>
        <taxon>Bacteria</taxon>
        <taxon>Pseudomonadati</taxon>
        <taxon>Planctomycetota</taxon>
        <taxon>Planctomycetia</taxon>
        <taxon>Pirellulales</taxon>
        <taxon>Pirellulaceae</taxon>
        <taxon>Rubripirellula</taxon>
    </lineage>
</organism>
<evidence type="ECO:0000256" key="1">
    <source>
        <dbReference type="ARBA" id="ARBA00022553"/>
    </source>
</evidence>
<accession>A0A5C6EFQ2</accession>
<proteinExistence type="predicted"/>
<comment type="caution">
    <text evidence="4">The sequence shown here is derived from an EMBL/GenBank/DDBJ whole genome shotgun (WGS) entry which is preliminary data.</text>
</comment>
<dbReference type="InterPro" id="IPR050595">
    <property type="entry name" value="Bact_response_regulator"/>
</dbReference>
<dbReference type="Proteomes" id="UP000317977">
    <property type="component" value="Unassembled WGS sequence"/>
</dbReference>
<dbReference type="GO" id="GO:0000160">
    <property type="term" value="P:phosphorelay signal transduction system"/>
    <property type="evidence" value="ECO:0007669"/>
    <property type="project" value="InterPro"/>
</dbReference>
<dbReference type="SMART" id="SM00448">
    <property type="entry name" value="REC"/>
    <property type="match status" value="1"/>
</dbReference>
<dbReference type="SUPFAM" id="SSF52172">
    <property type="entry name" value="CheY-like"/>
    <property type="match status" value="1"/>
</dbReference>
<dbReference type="PANTHER" id="PTHR44591:SF3">
    <property type="entry name" value="RESPONSE REGULATORY DOMAIN-CONTAINING PROTEIN"/>
    <property type="match status" value="1"/>
</dbReference>
<keyword evidence="1 2" id="KW-0597">Phosphoprotein</keyword>
<dbReference type="CDD" id="cd00156">
    <property type="entry name" value="REC"/>
    <property type="match status" value="1"/>
</dbReference>
<dbReference type="InterPro" id="IPR001789">
    <property type="entry name" value="Sig_transdc_resp-reg_receiver"/>
</dbReference>
<keyword evidence="5" id="KW-1185">Reference proteome</keyword>
<name>A0A5C6EFQ2_9BACT</name>
<dbReference type="Gene3D" id="3.40.50.2300">
    <property type="match status" value="1"/>
</dbReference>
<dbReference type="EMBL" id="SJPX01000006">
    <property type="protein sequence ID" value="TWU46521.1"/>
    <property type="molecule type" value="Genomic_DNA"/>
</dbReference>
<dbReference type="OrthoDB" id="290734at2"/>
<gene>
    <name evidence="4" type="primary">cheY_2</name>
    <name evidence="4" type="ORF">Poly59_54940</name>
</gene>
<dbReference type="PROSITE" id="PS50110">
    <property type="entry name" value="RESPONSE_REGULATORY"/>
    <property type="match status" value="1"/>
</dbReference>
<evidence type="ECO:0000259" key="3">
    <source>
        <dbReference type="PROSITE" id="PS50110"/>
    </source>
</evidence>
<evidence type="ECO:0000313" key="4">
    <source>
        <dbReference type="EMBL" id="TWU46521.1"/>
    </source>
</evidence>
<dbReference type="AlphaFoldDB" id="A0A5C6EFQ2"/>
<reference evidence="4 5" key="1">
    <citation type="submission" date="2019-02" db="EMBL/GenBank/DDBJ databases">
        <title>Deep-cultivation of Planctomycetes and their phenomic and genomic characterization uncovers novel biology.</title>
        <authorList>
            <person name="Wiegand S."/>
            <person name="Jogler M."/>
            <person name="Boedeker C."/>
            <person name="Pinto D."/>
            <person name="Vollmers J."/>
            <person name="Rivas-Marin E."/>
            <person name="Kohn T."/>
            <person name="Peeters S.H."/>
            <person name="Heuer A."/>
            <person name="Rast P."/>
            <person name="Oberbeckmann S."/>
            <person name="Bunk B."/>
            <person name="Jeske O."/>
            <person name="Meyerdierks A."/>
            <person name="Storesund J.E."/>
            <person name="Kallscheuer N."/>
            <person name="Luecker S."/>
            <person name="Lage O.M."/>
            <person name="Pohl T."/>
            <person name="Merkel B.J."/>
            <person name="Hornburger P."/>
            <person name="Mueller R.-W."/>
            <person name="Bruemmer F."/>
            <person name="Labrenz M."/>
            <person name="Spormann A.M."/>
            <person name="Op Den Camp H."/>
            <person name="Overmann J."/>
            <person name="Amann R."/>
            <person name="Jetten M.S.M."/>
            <person name="Mascher T."/>
            <person name="Medema M.H."/>
            <person name="Devos D.P."/>
            <person name="Kaster A.-K."/>
            <person name="Ovreas L."/>
            <person name="Rohde M."/>
            <person name="Galperin M.Y."/>
            <person name="Jogler C."/>
        </authorList>
    </citation>
    <scope>NUCLEOTIDE SEQUENCE [LARGE SCALE GENOMIC DNA]</scope>
    <source>
        <strain evidence="4 5">Poly59</strain>
    </source>
</reference>